<comment type="caution">
    <text evidence="2">The sequence shown here is derived from an EMBL/GenBank/DDBJ whole genome shotgun (WGS) entry which is preliminary data.</text>
</comment>
<proteinExistence type="predicted"/>
<name>A0A0G0Y8P7_9BACT</name>
<accession>A0A0G0Y8P7</accession>
<keyword evidence="1" id="KW-0812">Transmembrane</keyword>
<evidence type="ECO:0008006" key="4">
    <source>
        <dbReference type="Google" id="ProtNLM"/>
    </source>
</evidence>
<evidence type="ECO:0000313" key="2">
    <source>
        <dbReference type="EMBL" id="KKS33087.1"/>
    </source>
</evidence>
<evidence type="ECO:0000256" key="1">
    <source>
        <dbReference type="SAM" id="Phobius"/>
    </source>
</evidence>
<dbReference type="AlphaFoldDB" id="A0A0G0Y8P7"/>
<gene>
    <name evidence="2" type="ORF">UU93_C0002G0015</name>
</gene>
<dbReference type="EMBL" id="LCCN01000002">
    <property type="protein sequence ID" value="KKS33087.1"/>
    <property type="molecule type" value="Genomic_DNA"/>
</dbReference>
<reference evidence="2 3" key="1">
    <citation type="journal article" date="2015" name="Nature">
        <title>rRNA introns, odd ribosomes, and small enigmatic genomes across a large radiation of phyla.</title>
        <authorList>
            <person name="Brown C.T."/>
            <person name="Hug L.A."/>
            <person name="Thomas B.C."/>
            <person name="Sharon I."/>
            <person name="Castelle C.J."/>
            <person name="Singh A."/>
            <person name="Wilkins M.J."/>
            <person name="Williams K.H."/>
            <person name="Banfield J.F."/>
        </authorList>
    </citation>
    <scope>NUCLEOTIDE SEQUENCE [LARGE SCALE GENOMIC DNA]</scope>
</reference>
<sequence>MTWKILVISILFLGILGGGWWYWKTKLWNGRTRFTVVSLGDEIKIKSFDPTTALGVEIVLPSKLIISSVAGRGEWRADKISQAGKSGWVVDSLVNTLGLRILSEENRLPLIDKILWQWWNRKVVWKQVDVSLLGYLISETTSDGEKVYRLSGAWDKYVSDSLSSVVIAKNGMNVIIVNTTGEVGLGASASRLVESMGLRVIEINSSENHLEKCTVNSRKEIKNSIEVVSLISAFGCEWKEDTGDNLRLELGESYRKWRDG</sequence>
<keyword evidence="1" id="KW-0472">Membrane</keyword>
<keyword evidence="1" id="KW-1133">Transmembrane helix</keyword>
<feature type="transmembrane region" description="Helical" evidence="1">
    <location>
        <begin position="6"/>
        <end position="23"/>
    </location>
</feature>
<protein>
    <recommendedName>
        <fullName evidence="4">LytR/CpsA/Psr regulator C-terminal domain-containing protein</fullName>
    </recommendedName>
</protein>
<dbReference type="Proteomes" id="UP000034160">
    <property type="component" value="Unassembled WGS sequence"/>
</dbReference>
<organism evidence="2 3">
    <name type="scientific">Candidatus Amesbacteria bacterium GW2011_GWA2_42_12</name>
    <dbReference type="NCBI Taxonomy" id="1618356"/>
    <lineage>
        <taxon>Bacteria</taxon>
        <taxon>Candidatus Amesiibacteriota</taxon>
    </lineage>
</organism>
<evidence type="ECO:0000313" key="3">
    <source>
        <dbReference type="Proteomes" id="UP000034160"/>
    </source>
</evidence>